<gene>
    <name evidence="7" type="primary">LOC104787725</name>
</gene>
<name>A0ABM0Z7U5_CAMSA</name>
<evidence type="ECO:0000256" key="3">
    <source>
        <dbReference type="ARBA" id="ARBA00024186"/>
    </source>
</evidence>
<comment type="subcellular location">
    <subcellularLocation>
        <location evidence="3">Nucleus lamina</location>
    </subcellularLocation>
</comment>
<dbReference type="PANTHER" id="PTHR31908">
    <property type="entry name" value="PROTEIN CROWDED NUCLEI 4"/>
    <property type="match status" value="1"/>
</dbReference>
<reference evidence="6" key="1">
    <citation type="journal article" date="2014" name="Nat. Commun.">
        <title>The emerging biofuel crop Camelina sativa retains a highly undifferentiated hexaploid genome structure.</title>
        <authorList>
            <person name="Kagale S."/>
            <person name="Koh C."/>
            <person name="Nixon J."/>
            <person name="Bollina V."/>
            <person name="Clarke W.E."/>
            <person name="Tuteja R."/>
            <person name="Spillane C."/>
            <person name="Robinson S.J."/>
            <person name="Links M.G."/>
            <person name="Clarke C."/>
            <person name="Higgins E.E."/>
            <person name="Huebert T."/>
            <person name="Sharpe A.G."/>
            <person name="Parkin I.A."/>
        </authorList>
    </citation>
    <scope>NUCLEOTIDE SEQUENCE [LARGE SCALE GENOMIC DNA]</scope>
    <source>
        <strain evidence="6">cv. DH55</strain>
    </source>
</reference>
<evidence type="ECO:0000256" key="5">
    <source>
        <dbReference type="SAM" id="MobiDB-lite"/>
    </source>
</evidence>
<dbReference type="PANTHER" id="PTHR31908:SF11">
    <property type="entry name" value="PROTEIN CROWDED NUCLEI 1"/>
    <property type="match status" value="1"/>
</dbReference>
<reference evidence="7" key="2">
    <citation type="submission" date="2025-08" db="UniProtKB">
        <authorList>
            <consortium name="RefSeq"/>
        </authorList>
    </citation>
    <scope>IDENTIFICATION</scope>
    <source>
        <tissue evidence="7">Leaf</tissue>
    </source>
</reference>
<feature type="compositionally biased region" description="Low complexity" evidence="5">
    <location>
        <begin position="45"/>
        <end position="55"/>
    </location>
</feature>
<evidence type="ECO:0000256" key="2">
    <source>
        <dbReference type="ARBA" id="ARBA00023242"/>
    </source>
</evidence>
<proteinExistence type="inferred from homology"/>
<dbReference type="GeneID" id="104787725"/>
<evidence type="ECO:0000256" key="1">
    <source>
        <dbReference type="ARBA" id="ARBA00023054"/>
    </source>
</evidence>
<feature type="compositionally biased region" description="Polar residues" evidence="5">
    <location>
        <begin position="111"/>
        <end position="124"/>
    </location>
</feature>
<feature type="region of interest" description="Disordered" evidence="5">
    <location>
        <begin position="111"/>
        <end position="178"/>
    </location>
</feature>
<keyword evidence="6" id="KW-1185">Reference proteome</keyword>
<organism evidence="6 7">
    <name type="scientific">Camelina sativa</name>
    <name type="common">False flax</name>
    <name type="synonym">Myagrum sativum</name>
    <dbReference type="NCBI Taxonomy" id="90675"/>
    <lineage>
        <taxon>Eukaryota</taxon>
        <taxon>Viridiplantae</taxon>
        <taxon>Streptophyta</taxon>
        <taxon>Embryophyta</taxon>
        <taxon>Tracheophyta</taxon>
        <taxon>Spermatophyta</taxon>
        <taxon>Magnoliopsida</taxon>
        <taxon>eudicotyledons</taxon>
        <taxon>Gunneridae</taxon>
        <taxon>Pentapetalae</taxon>
        <taxon>rosids</taxon>
        <taxon>malvids</taxon>
        <taxon>Brassicales</taxon>
        <taxon>Brassicaceae</taxon>
        <taxon>Camelineae</taxon>
        <taxon>Camelina</taxon>
    </lineage>
</organism>
<accession>A0ABM0Z7U5</accession>
<evidence type="ECO:0000313" key="7">
    <source>
        <dbReference type="RefSeq" id="XP_010511639.1"/>
    </source>
</evidence>
<protein>
    <submittedName>
        <fullName evidence="7">Protein CROWDED NUCLEI 1-like</fullName>
    </submittedName>
</protein>
<dbReference type="InterPro" id="IPR040418">
    <property type="entry name" value="CRWN"/>
</dbReference>
<evidence type="ECO:0000313" key="6">
    <source>
        <dbReference type="Proteomes" id="UP000694864"/>
    </source>
</evidence>
<keyword evidence="1" id="KW-0175">Coiled coil</keyword>
<feature type="region of interest" description="Disordered" evidence="5">
    <location>
        <begin position="1"/>
        <end position="83"/>
    </location>
</feature>
<sequence length="178" mass="19420">MNGRKRGRVGSLRTCTTEQDGNESDGKSDSVTGGAHQRKRRQKVVSEQQGEVVGQRYNLRRPRRVTGETTLSKKNEETSGVQQDEVVYFAQTTATASLDVAVSDNGVSTNVVQHEATADSQDTDAGSPKRTCESEAMSEEDVNKTPQRVDSDGEDDESDAEHPGKVSIGKKLWTFLTT</sequence>
<evidence type="ECO:0000256" key="4">
    <source>
        <dbReference type="ARBA" id="ARBA00024208"/>
    </source>
</evidence>
<dbReference type="Proteomes" id="UP000694864">
    <property type="component" value="Chromosome 5"/>
</dbReference>
<dbReference type="RefSeq" id="XP_010511639.1">
    <property type="nucleotide sequence ID" value="XM_010513337.1"/>
</dbReference>
<keyword evidence="2" id="KW-0539">Nucleus</keyword>
<comment type="similarity">
    <text evidence="4">Belongs to the CRWN family.</text>
</comment>
<feature type="compositionally biased region" description="Basic and acidic residues" evidence="5">
    <location>
        <begin position="141"/>
        <end position="151"/>
    </location>
</feature>